<dbReference type="RefSeq" id="XP_016660168.1">
    <property type="nucleotide sequence ID" value="XM_016804679.2"/>
</dbReference>
<dbReference type="SUPFAM" id="SSF53098">
    <property type="entry name" value="Ribonuclease H-like"/>
    <property type="match status" value="1"/>
</dbReference>
<evidence type="ECO:0000313" key="3">
    <source>
        <dbReference type="Proteomes" id="UP000007819"/>
    </source>
</evidence>
<organism evidence="2 3">
    <name type="scientific">Acyrthosiphon pisum</name>
    <name type="common">Pea aphid</name>
    <dbReference type="NCBI Taxonomy" id="7029"/>
    <lineage>
        <taxon>Eukaryota</taxon>
        <taxon>Metazoa</taxon>
        <taxon>Ecdysozoa</taxon>
        <taxon>Arthropoda</taxon>
        <taxon>Hexapoda</taxon>
        <taxon>Insecta</taxon>
        <taxon>Pterygota</taxon>
        <taxon>Neoptera</taxon>
        <taxon>Paraneoptera</taxon>
        <taxon>Hemiptera</taxon>
        <taxon>Sternorrhyncha</taxon>
        <taxon>Aphidomorpha</taxon>
        <taxon>Aphidoidea</taxon>
        <taxon>Aphididae</taxon>
        <taxon>Macrosiphini</taxon>
        <taxon>Acyrthosiphon</taxon>
    </lineage>
</organism>
<dbReference type="OrthoDB" id="10038074at2759"/>
<dbReference type="PANTHER" id="PTHR37984">
    <property type="entry name" value="PROTEIN CBG26694"/>
    <property type="match status" value="1"/>
</dbReference>
<dbReference type="InterPro" id="IPR036397">
    <property type="entry name" value="RNaseH_sf"/>
</dbReference>
<feature type="domain" description="Integrase catalytic" evidence="1">
    <location>
        <begin position="82"/>
        <end position="248"/>
    </location>
</feature>
<dbReference type="KEGG" id="api:100168695"/>
<evidence type="ECO:0000259" key="1">
    <source>
        <dbReference type="PROSITE" id="PS50994"/>
    </source>
</evidence>
<dbReference type="PANTHER" id="PTHR37984:SF5">
    <property type="entry name" value="PROTEIN NYNRIN-LIKE"/>
    <property type="match status" value="1"/>
</dbReference>
<dbReference type="GeneID" id="100168695"/>
<reference evidence="3" key="1">
    <citation type="submission" date="2010-06" db="EMBL/GenBank/DDBJ databases">
        <authorList>
            <person name="Jiang H."/>
            <person name="Abraham K."/>
            <person name="Ali S."/>
            <person name="Alsbrooks S.L."/>
            <person name="Anim B.N."/>
            <person name="Anosike U.S."/>
            <person name="Attaway T."/>
            <person name="Bandaranaike D.P."/>
            <person name="Battles P.K."/>
            <person name="Bell S.N."/>
            <person name="Bell A.V."/>
            <person name="Beltran B."/>
            <person name="Bickham C."/>
            <person name="Bustamante Y."/>
            <person name="Caleb T."/>
            <person name="Canada A."/>
            <person name="Cardenas V."/>
            <person name="Carter K."/>
            <person name="Chacko J."/>
            <person name="Chandrabose M.N."/>
            <person name="Chavez D."/>
            <person name="Chavez A."/>
            <person name="Chen L."/>
            <person name="Chu H.-S."/>
            <person name="Claassen K.J."/>
            <person name="Cockrell R."/>
            <person name="Collins M."/>
            <person name="Cooper J.A."/>
            <person name="Cree A."/>
            <person name="Curry S.M."/>
            <person name="Da Y."/>
            <person name="Dao M.D."/>
            <person name="Das B."/>
            <person name="Davila M.-L."/>
            <person name="Davy-Carroll L."/>
            <person name="Denson S."/>
            <person name="Dinh H."/>
            <person name="Ebong V.E."/>
            <person name="Edwards J.R."/>
            <person name="Egan A."/>
            <person name="El-Daye J."/>
            <person name="Escobedo L."/>
            <person name="Fernandez S."/>
            <person name="Fernando P.R."/>
            <person name="Flagg N."/>
            <person name="Forbes L.D."/>
            <person name="Fowler R.G."/>
            <person name="Fu Q."/>
            <person name="Gabisi R.A."/>
            <person name="Ganer J."/>
            <person name="Garbino Pronczuk A."/>
            <person name="Garcia R.M."/>
            <person name="Garner T."/>
            <person name="Garrett T.E."/>
            <person name="Gonzalez D.A."/>
            <person name="Hamid H."/>
            <person name="Hawkins E.S."/>
            <person name="Hirani K."/>
            <person name="Hogues M.E."/>
            <person name="Hollins B."/>
            <person name="Hsiao C.-H."/>
            <person name="Jabil R."/>
            <person name="James M.L."/>
            <person name="Jhangiani S.N."/>
            <person name="Johnson B."/>
            <person name="Johnson Q."/>
            <person name="Joshi V."/>
            <person name="Kalu J.B."/>
            <person name="Kam C."/>
            <person name="Kashfia A."/>
            <person name="Keebler J."/>
            <person name="Kisamo H."/>
            <person name="Kovar C.L."/>
            <person name="Lago L.A."/>
            <person name="Lai C.-Y."/>
            <person name="Laidlaw J."/>
            <person name="Lara F."/>
            <person name="Le T.-K."/>
            <person name="Lee S.L."/>
            <person name="Legall F.H."/>
            <person name="Lemon S.J."/>
            <person name="Lewis L.R."/>
            <person name="Li B."/>
            <person name="Liu Y."/>
            <person name="Liu Y.-S."/>
            <person name="Lopez J."/>
            <person name="Lozado R.J."/>
            <person name="Lu J."/>
            <person name="Madu R.C."/>
            <person name="Maheshwari M."/>
            <person name="Maheshwari R."/>
            <person name="Malloy K."/>
            <person name="Martinez E."/>
            <person name="Mathew T."/>
            <person name="Mercado I.C."/>
            <person name="Mercado C."/>
            <person name="Meyer B."/>
            <person name="Montgomery K."/>
            <person name="Morgan M.B."/>
            <person name="Munidasa M."/>
            <person name="Nazareth L.V."/>
            <person name="Nelson J."/>
            <person name="Ng B.M."/>
            <person name="Nguyen N.B."/>
            <person name="Nguyen P.Q."/>
            <person name="Nguyen T."/>
            <person name="Obregon M."/>
            <person name="Okwuonu G.O."/>
            <person name="Onwere C.G."/>
            <person name="Orozco G."/>
            <person name="Parra A."/>
            <person name="Patel S."/>
            <person name="Patil S."/>
            <person name="Perez A."/>
            <person name="Perez Y."/>
            <person name="Pham C."/>
            <person name="Primus E.L."/>
            <person name="Pu L.-L."/>
            <person name="Puazo M."/>
            <person name="Qin X."/>
            <person name="Quiroz J.B."/>
            <person name="Reese J."/>
            <person name="Richards S."/>
            <person name="Rives C.M."/>
            <person name="Robberts R."/>
            <person name="Ruiz S.J."/>
            <person name="Ruiz M.J."/>
            <person name="Santibanez J."/>
            <person name="Schneider B.W."/>
            <person name="Sisson I."/>
            <person name="Smith M."/>
            <person name="Sodergren E."/>
            <person name="Song X.-Z."/>
            <person name="Song B.B."/>
            <person name="Summersgill H."/>
            <person name="Thelus R."/>
            <person name="Thornton R.D."/>
            <person name="Trejos Z.Y."/>
            <person name="Usmani K."/>
            <person name="Vattathil S."/>
            <person name="Villasana D."/>
            <person name="Walker D.L."/>
            <person name="Wang S."/>
            <person name="Wang K."/>
            <person name="White C.S."/>
            <person name="Williams A.C."/>
            <person name="Williamson J."/>
            <person name="Wilson K."/>
            <person name="Woghiren I.O."/>
            <person name="Woodworth J.R."/>
            <person name="Worley K.C."/>
            <person name="Wright R.A."/>
            <person name="Wu W."/>
            <person name="Young L."/>
            <person name="Zhang L."/>
            <person name="Zhang J."/>
            <person name="Zhu Y."/>
            <person name="Muzny D.M."/>
            <person name="Weinstock G."/>
            <person name="Gibbs R.A."/>
        </authorList>
    </citation>
    <scope>NUCLEOTIDE SEQUENCE [LARGE SCALE GENOMIC DNA]</scope>
    <source>
        <strain evidence="3">LSR1</strain>
    </source>
</reference>
<protein>
    <recommendedName>
        <fullName evidence="1">Integrase catalytic domain-containing protein</fullName>
    </recommendedName>
</protein>
<evidence type="ECO:0000313" key="2">
    <source>
        <dbReference type="EnsemblMetazoa" id="XP_016660168.1"/>
    </source>
</evidence>
<dbReference type="Gene3D" id="3.30.420.10">
    <property type="entry name" value="Ribonuclease H-like superfamily/Ribonuclease H"/>
    <property type="match status" value="1"/>
</dbReference>
<dbReference type="PROSITE" id="PS50994">
    <property type="entry name" value="INTEGRASE"/>
    <property type="match status" value="1"/>
</dbReference>
<keyword evidence="3" id="KW-1185">Reference proteome</keyword>
<dbReference type="AlphaFoldDB" id="A0A8R2D4G1"/>
<proteinExistence type="predicted"/>
<dbReference type="InterPro" id="IPR001584">
    <property type="entry name" value="Integrase_cat-core"/>
</dbReference>
<dbReference type="InterPro" id="IPR050951">
    <property type="entry name" value="Retrovirus_Pol_polyprotein"/>
</dbReference>
<dbReference type="EnsemblMetazoa" id="XM_016804679.2">
    <property type="protein sequence ID" value="XP_016660168.1"/>
    <property type="gene ID" value="LOC100168695"/>
</dbReference>
<dbReference type="Proteomes" id="UP000007819">
    <property type="component" value="Chromosome A1"/>
</dbReference>
<accession>A0A8R2D4G1</accession>
<name>A0A8R2D4G1_ACYPI</name>
<reference evidence="2" key="2">
    <citation type="submission" date="2022-06" db="UniProtKB">
        <authorList>
            <consortium name="EnsemblMetazoa"/>
        </authorList>
    </citation>
    <scope>IDENTIFICATION</scope>
</reference>
<dbReference type="GO" id="GO:0003676">
    <property type="term" value="F:nucleic acid binding"/>
    <property type="evidence" value="ECO:0007669"/>
    <property type="project" value="InterPro"/>
</dbReference>
<sequence>MSLNQLFVPLKPGETKIIYFVKNEDLFDIIHDAHIKTGHGGRTRVISELQTKYKNITYKSVTLFLSLCVQCQRKQKVPRKGIVVKPIISRELNSRCQVDLVDMQTCKDGEYKFILNYHYHLTKFIQLRPLKSKTAEEVALMLLPIFLTFGAPNILHSDNGREFSNKIIMDLCSRWEGVKIVHGKPRHSQCQGSIERANQDFQNILRAMMHDKNTTKWSEALPFVQFAKNTAYHQGIKQTPYEAMFGNVAKRGLATSSLPREQIKDIETEEQLEQIIQSIDDDNTEQVGQHDNDIQPESVLANDIQYNNTEQVEHNFVQSEVDNELKKKKKT</sequence>
<dbReference type="InterPro" id="IPR012337">
    <property type="entry name" value="RNaseH-like_sf"/>
</dbReference>
<dbReference type="GO" id="GO:0015074">
    <property type="term" value="P:DNA integration"/>
    <property type="evidence" value="ECO:0007669"/>
    <property type="project" value="InterPro"/>
</dbReference>